<evidence type="ECO:0008006" key="3">
    <source>
        <dbReference type="Google" id="ProtNLM"/>
    </source>
</evidence>
<gene>
    <name evidence="1" type="ORF">ECB94_02170</name>
</gene>
<organism evidence="1 2">
    <name type="scientific">Vibrio mediterranei</name>
    <dbReference type="NCBI Taxonomy" id="689"/>
    <lineage>
        <taxon>Bacteria</taxon>
        <taxon>Pseudomonadati</taxon>
        <taxon>Pseudomonadota</taxon>
        <taxon>Gammaproteobacteria</taxon>
        <taxon>Vibrionales</taxon>
        <taxon>Vibrionaceae</taxon>
        <taxon>Vibrio</taxon>
    </lineage>
</organism>
<dbReference type="InterPro" id="IPR035919">
    <property type="entry name" value="EAL_sf"/>
</dbReference>
<evidence type="ECO:0000313" key="1">
    <source>
        <dbReference type="EMBL" id="AYV20178.1"/>
    </source>
</evidence>
<reference evidence="1 2" key="1">
    <citation type="submission" date="2018-11" db="EMBL/GenBank/DDBJ databases">
        <title>Complete Genome Sequence of Vbrio mediterranei 117-T6: a Potential Pathogen Bacteria Isolated from the Conchocelis of Pyropia.</title>
        <authorList>
            <person name="Liu Q."/>
        </authorList>
    </citation>
    <scope>NUCLEOTIDE SEQUENCE [LARGE SCALE GENOMIC DNA]</scope>
    <source>
        <strain evidence="1 2">117-T6</strain>
    </source>
</reference>
<accession>A0A3G4V8M7</accession>
<dbReference type="Gene3D" id="3.20.20.450">
    <property type="entry name" value="EAL domain"/>
    <property type="match status" value="1"/>
</dbReference>
<protein>
    <recommendedName>
        <fullName evidence="3">EAL domain-containing protein</fullName>
    </recommendedName>
</protein>
<dbReference type="SUPFAM" id="SSF141868">
    <property type="entry name" value="EAL domain-like"/>
    <property type="match status" value="1"/>
</dbReference>
<sequence>MCVQIDRFIKGIKHSSANYQYKMQGIYSASEQCIGYEVLIDQIRSRETLLGPNVHSDLTFSSSANYLLERIKVAVENGRFECDWSGKYIFLNIERSNLCDITLLARLIELNSYLLEKQIGLVVEMTERNVCGSCVRIIEGLTLLKQNGVVTAADDYDIYKSDFRANELDMNLYEFIKIQSPSSAREVDMLETFAQVRPEKIIMEHVESTSIFKMLVGLNRFFWGYQGYCFDKGTPIYI</sequence>
<dbReference type="Proteomes" id="UP000279760">
    <property type="component" value="Chromosome 1"/>
</dbReference>
<proteinExistence type="predicted"/>
<dbReference type="AlphaFoldDB" id="A0A3G4V8M7"/>
<dbReference type="EMBL" id="CP033577">
    <property type="protein sequence ID" value="AYV20178.1"/>
    <property type="molecule type" value="Genomic_DNA"/>
</dbReference>
<name>A0A3G4V8M7_9VIBR</name>
<evidence type="ECO:0000313" key="2">
    <source>
        <dbReference type="Proteomes" id="UP000279760"/>
    </source>
</evidence>